<evidence type="ECO:0000259" key="5">
    <source>
        <dbReference type="Pfam" id="PF21546"/>
    </source>
</evidence>
<feature type="domain" description="Carbohydrate kinase FGGY C-terminal" evidence="5">
    <location>
        <begin position="247"/>
        <end position="441"/>
    </location>
</feature>
<sequence length="465" mass="52616">MTQRPVIAIFDVGKTNKKLFLFNEDYEIVWEKTTQFPETTDDDGDPCEDVIQLSDWVQSSLNDVLQLPEFSVKAVNFSAYGASFVHLGADGQTVGYLYNYLKPFPAAIRQQFYDTYGTQSDLSQQTASPALDSLNSGLMLYRLKYDKPELYERIRYSLHLPQFVSYLISGKCFSDLTSIGCHTMLWDFQRNDYHQWVLNEGIDQILAPTFPSDSVISPEELNRPYPVGIGLHDSSAALIPYLASFREPFILISTGTWSISMNPFNASPVTPEELQYDCLCFLHYKGQPVKASRLFAGYEHEQQTKRLAEHFKTPADYYKTVAYDPLLIQSLRMHRPDAGTNFDLVKNPPMQESLFGHRNLSHFQNYEEAYHQLMLDLVAQQLISTDLVLENSPVKRLFVDGGFSKNPIYMSLLAAAFPQTEVFAASVAQATALGAALSIHQHWNTKAIPAEIVDLKLYSTDSVAI</sequence>
<dbReference type="SUPFAM" id="SSF53067">
    <property type="entry name" value="Actin-like ATPase domain"/>
    <property type="match status" value="2"/>
</dbReference>
<dbReference type="GO" id="GO:0005975">
    <property type="term" value="P:carbohydrate metabolic process"/>
    <property type="evidence" value="ECO:0007669"/>
    <property type="project" value="InterPro"/>
</dbReference>
<dbReference type="InterPro" id="IPR050406">
    <property type="entry name" value="FGGY_Carb_Kinase"/>
</dbReference>
<dbReference type="InterPro" id="IPR018484">
    <property type="entry name" value="FGGY_N"/>
</dbReference>
<dbReference type="Proteomes" id="UP000464577">
    <property type="component" value="Chromosome"/>
</dbReference>
<dbReference type="Pfam" id="PF21546">
    <property type="entry name" value="FGGY_C_2"/>
    <property type="match status" value="1"/>
</dbReference>
<dbReference type="RefSeq" id="WP_162387344.1">
    <property type="nucleotide sequence ID" value="NZ_CP045997.1"/>
</dbReference>
<dbReference type="CDD" id="cd07772">
    <property type="entry name" value="ASKHA_NBD_FGGY_NaCK-like"/>
    <property type="match status" value="1"/>
</dbReference>
<comment type="similarity">
    <text evidence="1">Belongs to the FGGY kinase family.</text>
</comment>
<reference evidence="6 7" key="1">
    <citation type="submission" date="2019-11" db="EMBL/GenBank/DDBJ databases">
        <title>Spirosoma endbachense sp. nov., isolated from a natural salt meadow.</title>
        <authorList>
            <person name="Rojas J."/>
            <person name="Ambika Manirajan B."/>
            <person name="Ratering S."/>
            <person name="Suarez C."/>
            <person name="Geissler-Plaum R."/>
            <person name="Schnell S."/>
        </authorList>
    </citation>
    <scope>NUCLEOTIDE SEQUENCE [LARGE SCALE GENOMIC DNA]</scope>
    <source>
        <strain evidence="6 7">I-24</strain>
    </source>
</reference>
<organism evidence="6 7">
    <name type="scientific">Spirosoma endbachense</name>
    <dbReference type="NCBI Taxonomy" id="2666025"/>
    <lineage>
        <taxon>Bacteria</taxon>
        <taxon>Pseudomonadati</taxon>
        <taxon>Bacteroidota</taxon>
        <taxon>Cytophagia</taxon>
        <taxon>Cytophagales</taxon>
        <taxon>Cytophagaceae</taxon>
        <taxon>Spirosoma</taxon>
    </lineage>
</organism>
<dbReference type="GO" id="GO:0016301">
    <property type="term" value="F:kinase activity"/>
    <property type="evidence" value="ECO:0007669"/>
    <property type="project" value="UniProtKB-KW"/>
</dbReference>
<dbReference type="PANTHER" id="PTHR43095">
    <property type="entry name" value="SUGAR KINASE"/>
    <property type="match status" value="1"/>
</dbReference>
<dbReference type="EMBL" id="CP045997">
    <property type="protein sequence ID" value="QHV96933.1"/>
    <property type="molecule type" value="Genomic_DNA"/>
</dbReference>
<gene>
    <name evidence="6" type="ORF">GJR95_18810</name>
</gene>
<evidence type="ECO:0000313" key="6">
    <source>
        <dbReference type="EMBL" id="QHV96933.1"/>
    </source>
</evidence>
<dbReference type="Pfam" id="PF00370">
    <property type="entry name" value="FGGY_N"/>
    <property type="match status" value="1"/>
</dbReference>
<accession>A0A6P1VV24</accession>
<dbReference type="InterPro" id="IPR043129">
    <property type="entry name" value="ATPase_NBD"/>
</dbReference>
<proteinExistence type="inferred from homology"/>
<dbReference type="KEGG" id="senf:GJR95_18810"/>
<dbReference type="Gene3D" id="3.30.420.40">
    <property type="match status" value="2"/>
</dbReference>
<evidence type="ECO:0000256" key="2">
    <source>
        <dbReference type="ARBA" id="ARBA00022679"/>
    </source>
</evidence>
<evidence type="ECO:0000259" key="4">
    <source>
        <dbReference type="Pfam" id="PF00370"/>
    </source>
</evidence>
<evidence type="ECO:0000256" key="1">
    <source>
        <dbReference type="ARBA" id="ARBA00009156"/>
    </source>
</evidence>
<keyword evidence="2" id="KW-0808">Transferase</keyword>
<keyword evidence="3 6" id="KW-0418">Kinase</keyword>
<dbReference type="InterPro" id="IPR049382">
    <property type="entry name" value="FGGY_C_2"/>
</dbReference>
<dbReference type="AlphaFoldDB" id="A0A6P1VV24"/>
<name>A0A6P1VV24_9BACT</name>
<evidence type="ECO:0000313" key="7">
    <source>
        <dbReference type="Proteomes" id="UP000464577"/>
    </source>
</evidence>
<feature type="domain" description="Carbohydrate kinase FGGY N-terminal" evidence="4">
    <location>
        <begin position="7"/>
        <end position="199"/>
    </location>
</feature>
<keyword evidence="7" id="KW-1185">Reference proteome</keyword>
<protein>
    <submittedName>
        <fullName evidence="6">Carbohydrate kinase</fullName>
    </submittedName>
</protein>
<evidence type="ECO:0000256" key="3">
    <source>
        <dbReference type="ARBA" id="ARBA00022777"/>
    </source>
</evidence>